<evidence type="ECO:0000256" key="3">
    <source>
        <dbReference type="ARBA" id="ARBA00022840"/>
    </source>
</evidence>
<feature type="domain" description="Protein kinase" evidence="6">
    <location>
        <begin position="20"/>
        <end position="259"/>
    </location>
</feature>
<feature type="compositionally biased region" description="Pro residues" evidence="5">
    <location>
        <begin position="516"/>
        <end position="526"/>
    </location>
</feature>
<feature type="compositionally biased region" description="Polar residues" evidence="5">
    <location>
        <begin position="441"/>
        <end position="454"/>
    </location>
</feature>
<organism evidence="7 8">
    <name type="scientific">Trichosporon asahii var. asahii (strain CBS 8904)</name>
    <name type="common">Yeast</name>
    <dbReference type="NCBI Taxonomy" id="1220162"/>
    <lineage>
        <taxon>Eukaryota</taxon>
        <taxon>Fungi</taxon>
        <taxon>Dikarya</taxon>
        <taxon>Basidiomycota</taxon>
        <taxon>Agaricomycotina</taxon>
        <taxon>Tremellomycetes</taxon>
        <taxon>Trichosporonales</taxon>
        <taxon>Trichosporonaceae</taxon>
        <taxon>Trichosporon</taxon>
    </lineage>
</organism>
<dbReference type="PROSITE" id="PS00107">
    <property type="entry name" value="PROTEIN_KINASE_ATP"/>
    <property type="match status" value="1"/>
</dbReference>
<dbReference type="Proteomes" id="UP000006757">
    <property type="component" value="Unassembled WGS sequence"/>
</dbReference>
<dbReference type="OrthoDB" id="248923at2759"/>
<dbReference type="SUPFAM" id="SSF56112">
    <property type="entry name" value="Protein kinase-like (PK-like)"/>
    <property type="match status" value="1"/>
</dbReference>
<dbReference type="EC" id="2.7.11.1" evidence="1"/>
<dbReference type="InParanoid" id="K1WJD8"/>
<name>K1WJD8_TRIAC</name>
<dbReference type="STRING" id="1220162.K1WJD8"/>
<feature type="binding site" evidence="4">
    <location>
        <position position="49"/>
    </location>
    <ligand>
        <name>ATP</name>
        <dbReference type="ChEBI" id="CHEBI:30616"/>
    </ligand>
</feature>
<feature type="compositionally biased region" description="Basic and acidic residues" evidence="5">
    <location>
        <begin position="566"/>
        <end position="581"/>
    </location>
</feature>
<dbReference type="OMA" id="MAQNIGP"/>
<evidence type="ECO:0000259" key="6">
    <source>
        <dbReference type="PROSITE" id="PS50011"/>
    </source>
</evidence>
<dbReference type="GO" id="GO:0005524">
    <property type="term" value="F:ATP binding"/>
    <property type="evidence" value="ECO:0007669"/>
    <property type="project" value="UniProtKB-UniRule"/>
</dbReference>
<evidence type="ECO:0000256" key="4">
    <source>
        <dbReference type="PROSITE-ProRule" id="PRU10141"/>
    </source>
</evidence>
<dbReference type="AlphaFoldDB" id="K1WJD8"/>
<keyword evidence="2 4" id="KW-0547">Nucleotide-binding</keyword>
<dbReference type="PANTHER" id="PTHR48012:SF21">
    <property type="entry name" value="PH DOMAIN-CONTAINING PROTEIN"/>
    <property type="match status" value="1"/>
</dbReference>
<protein>
    <recommendedName>
        <fullName evidence="1">non-specific serine/threonine protein kinase</fullName>
        <ecNumber evidence="1">2.7.11.1</ecNumber>
    </recommendedName>
</protein>
<feature type="compositionally biased region" description="Low complexity" evidence="5">
    <location>
        <begin position="609"/>
        <end position="619"/>
    </location>
</feature>
<feature type="region of interest" description="Disordered" evidence="5">
    <location>
        <begin position="301"/>
        <end position="640"/>
    </location>
</feature>
<dbReference type="InterPro" id="IPR017441">
    <property type="entry name" value="Protein_kinase_ATP_BS"/>
</dbReference>
<dbReference type="Pfam" id="PF00069">
    <property type="entry name" value="Pkinase"/>
    <property type="match status" value="2"/>
</dbReference>
<dbReference type="HOGENOM" id="CLU_366086_0_0_1"/>
<dbReference type="GO" id="GO:0004674">
    <property type="term" value="F:protein serine/threonine kinase activity"/>
    <property type="evidence" value="ECO:0007669"/>
    <property type="project" value="UniProtKB-EC"/>
</dbReference>
<dbReference type="Gene3D" id="3.30.200.20">
    <property type="entry name" value="Phosphorylase Kinase, domain 1"/>
    <property type="match status" value="1"/>
</dbReference>
<sequence length="762" mass="80961">MVEAAYLQAVARQPKDARPEKLYEMVGRGAYGAVYKGRHLATGHVVALKIINLDTEDDDVSDIQKEVSLLQQLMSSFASNHGGTVAMPNVIKYYGSLMEGPKVWIIMEYAEGGSIRTLPLKELHIALIMREVLVALTFLHKNGIIHRDIKASNTAKRSTFVGTPYWMAPEVVTQGRLYDVKADIWSLGITLLEMAHGEPPMSGQPAAHAVKILSDKKLRAPRLDGGTWSKEMRDFVVACLNEEPSDRLTAEELSKMKWIKAQNKTPLTALNELIVRFQQWKEQGGQRMSLAPGVGAQIDDDSGTVNGDDWSFPDEARELSGSKAKLTPAATKAPPESLRRLFHDDSADSDPFQSPFALQAPPVPETPGEDTISSTDDGGTVRQSRKPRHLFIVTNPSNPSAPGSAANTIGSGSEESQQATPLARPLVRPPPLPPKEGSLTAGPSGSNVPTSRSTPDMPHPGAPVHRAGGSDAAGLRGFQFPLMTSAAAKPNVPPPQFPRSSSAQGQAPTEEELSPLGPPPTPPFARPPMMRQASHSILEGRESYEGSRGARPGGGGMGMMRSRSSSRADEGVGTKGLRDLLKLSPAVPDNSDLLPPSPSSHTAPKAFVPLSSPLALPSSNERDTRPDPPRGAPPVNASTVSLPATFSHAPMPMTPGLPAPPTNLRPLDLTRAEGAGDALSELESTVDDLRAWLDVVERGLDDLLHVGVVEDDERTPLANERNHLASSAGSATSTVSSASTITNGAAVAGTSTAPAGPSPLRF</sequence>
<feature type="compositionally biased region" description="Polar residues" evidence="5">
    <location>
        <begin position="498"/>
        <end position="507"/>
    </location>
</feature>
<keyword evidence="8" id="KW-1185">Reference proteome</keyword>
<feature type="compositionally biased region" description="Polar residues" evidence="5">
    <location>
        <begin position="394"/>
        <end position="420"/>
    </location>
</feature>
<dbReference type="PROSITE" id="PS50011">
    <property type="entry name" value="PROTEIN_KINASE_DOM"/>
    <property type="match status" value="1"/>
</dbReference>
<dbReference type="Gene3D" id="1.10.510.10">
    <property type="entry name" value="Transferase(Phosphotransferase) domain 1"/>
    <property type="match status" value="2"/>
</dbReference>
<evidence type="ECO:0000256" key="1">
    <source>
        <dbReference type="ARBA" id="ARBA00012513"/>
    </source>
</evidence>
<dbReference type="InterPro" id="IPR000719">
    <property type="entry name" value="Prot_kinase_dom"/>
</dbReference>
<keyword evidence="3 4" id="KW-0067">ATP-binding</keyword>
<evidence type="ECO:0000313" key="8">
    <source>
        <dbReference type="Proteomes" id="UP000006757"/>
    </source>
</evidence>
<dbReference type="InterPro" id="IPR011009">
    <property type="entry name" value="Kinase-like_dom_sf"/>
</dbReference>
<proteinExistence type="predicted"/>
<dbReference type="GO" id="GO:0005737">
    <property type="term" value="C:cytoplasm"/>
    <property type="evidence" value="ECO:0007669"/>
    <property type="project" value="TreeGrafter"/>
</dbReference>
<dbReference type="EMBL" id="AMBO01000313">
    <property type="protein sequence ID" value="EKD01529.1"/>
    <property type="molecule type" value="Genomic_DNA"/>
</dbReference>
<evidence type="ECO:0000256" key="5">
    <source>
        <dbReference type="SAM" id="MobiDB-lite"/>
    </source>
</evidence>
<dbReference type="eggNOG" id="KOG0201">
    <property type="taxonomic scope" value="Eukaryota"/>
</dbReference>
<dbReference type="SMART" id="SM00220">
    <property type="entry name" value="S_TKc"/>
    <property type="match status" value="1"/>
</dbReference>
<dbReference type="PANTHER" id="PTHR48012">
    <property type="entry name" value="STERILE20-LIKE KINASE, ISOFORM B-RELATED"/>
    <property type="match status" value="1"/>
</dbReference>
<feature type="compositionally biased region" description="Low complexity" evidence="5">
    <location>
        <begin position="323"/>
        <end position="335"/>
    </location>
</feature>
<dbReference type="InterPro" id="IPR050629">
    <property type="entry name" value="STE20/SPS1-PAK"/>
</dbReference>
<accession>K1WJD8</accession>
<evidence type="ECO:0000256" key="2">
    <source>
        <dbReference type="ARBA" id="ARBA00022741"/>
    </source>
</evidence>
<comment type="caution">
    <text evidence="7">The sequence shown here is derived from an EMBL/GenBank/DDBJ whole genome shotgun (WGS) entry which is preliminary data.</text>
</comment>
<gene>
    <name evidence="7" type="ORF">A1Q2_04090</name>
</gene>
<evidence type="ECO:0000313" key="7">
    <source>
        <dbReference type="EMBL" id="EKD01529.1"/>
    </source>
</evidence>
<feature type="compositionally biased region" description="Basic and acidic residues" evidence="5">
    <location>
        <begin position="337"/>
        <end position="346"/>
    </location>
</feature>
<reference evidence="7 8" key="1">
    <citation type="journal article" date="2012" name="Eukaryot. Cell">
        <title>Genome sequence of the Trichosporon asahii environmental strain CBS 8904.</title>
        <authorList>
            <person name="Yang R.Y."/>
            <person name="Li H.T."/>
            <person name="Zhu H."/>
            <person name="Zhou G.P."/>
            <person name="Wang M."/>
            <person name="Wang L."/>
        </authorList>
    </citation>
    <scope>NUCLEOTIDE SEQUENCE [LARGE SCALE GENOMIC DNA]</scope>
    <source>
        <strain evidence="7 8">CBS 8904</strain>
    </source>
</reference>